<evidence type="ECO:0000256" key="1">
    <source>
        <dbReference type="ARBA" id="ARBA00004141"/>
    </source>
</evidence>
<evidence type="ECO:0000256" key="3">
    <source>
        <dbReference type="ARBA" id="ARBA00022989"/>
    </source>
</evidence>
<evidence type="ECO:0000256" key="2">
    <source>
        <dbReference type="ARBA" id="ARBA00022692"/>
    </source>
</evidence>
<comment type="caution">
    <text evidence="7">The sequence shown here is derived from an EMBL/GenBank/DDBJ whole genome shotgun (WGS) entry which is preliminary data.</text>
</comment>
<sequence length="140" mass="16302">MIKTIKQGASFILISGMGFVIDFTTYYLLTSFIGIKISYANMISAVPAVTYVFFVATRKTFNAKKSKISITYKYLTYFIYQILLVTLISIFAQILYDKFYEFSTRWTIIENNFKIIIKCFITPITIICNFFVMKVLCEKI</sequence>
<dbReference type="GO" id="GO:0016020">
    <property type="term" value="C:membrane"/>
    <property type="evidence" value="ECO:0007669"/>
    <property type="project" value="UniProtKB-SubCell"/>
</dbReference>
<proteinExistence type="predicted"/>
<evidence type="ECO:0000256" key="5">
    <source>
        <dbReference type="SAM" id="Phobius"/>
    </source>
</evidence>
<evidence type="ECO:0000313" key="7">
    <source>
        <dbReference type="EMBL" id="MVX62873.1"/>
    </source>
</evidence>
<evidence type="ECO:0000313" key="8">
    <source>
        <dbReference type="Proteomes" id="UP000656077"/>
    </source>
</evidence>
<name>A0A964W1C2_9CLOT</name>
<keyword evidence="3 5" id="KW-1133">Transmembrane helix</keyword>
<gene>
    <name evidence="7" type="ORF">GKZ28_04040</name>
</gene>
<feature type="transmembrane region" description="Helical" evidence="5">
    <location>
        <begin position="12"/>
        <end position="33"/>
    </location>
</feature>
<dbReference type="Proteomes" id="UP000656077">
    <property type="component" value="Unassembled WGS sequence"/>
</dbReference>
<dbReference type="Pfam" id="PF04138">
    <property type="entry name" value="GtrA_DPMS_TM"/>
    <property type="match status" value="1"/>
</dbReference>
<dbReference type="GO" id="GO:0000271">
    <property type="term" value="P:polysaccharide biosynthetic process"/>
    <property type="evidence" value="ECO:0007669"/>
    <property type="project" value="InterPro"/>
</dbReference>
<accession>A0A964W1C2</accession>
<evidence type="ECO:0000256" key="4">
    <source>
        <dbReference type="ARBA" id="ARBA00023136"/>
    </source>
</evidence>
<organism evidence="7 8">
    <name type="scientific">Clostridium chromiireducens</name>
    <dbReference type="NCBI Taxonomy" id="225345"/>
    <lineage>
        <taxon>Bacteria</taxon>
        <taxon>Bacillati</taxon>
        <taxon>Bacillota</taxon>
        <taxon>Clostridia</taxon>
        <taxon>Eubacteriales</taxon>
        <taxon>Clostridiaceae</taxon>
        <taxon>Clostridium</taxon>
    </lineage>
</organism>
<dbReference type="EMBL" id="WSRQ01000005">
    <property type="protein sequence ID" value="MVX62873.1"/>
    <property type="molecule type" value="Genomic_DNA"/>
</dbReference>
<evidence type="ECO:0000259" key="6">
    <source>
        <dbReference type="Pfam" id="PF04138"/>
    </source>
</evidence>
<keyword evidence="2 5" id="KW-0812">Transmembrane</keyword>
<dbReference type="InterPro" id="IPR007267">
    <property type="entry name" value="GtrA_DPMS_TM"/>
</dbReference>
<keyword evidence="4 5" id="KW-0472">Membrane</keyword>
<protein>
    <recommendedName>
        <fullName evidence="6">GtrA/DPMS transmembrane domain-containing protein</fullName>
    </recommendedName>
</protein>
<feature type="domain" description="GtrA/DPMS transmembrane" evidence="6">
    <location>
        <begin position="11"/>
        <end position="134"/>
    </location>
</feature>
<dbReference type="RefSeq" id="WP_160358151.1">
    <property type="nucleotide sequence ID" value="NZ_WSRQ01000005.1"/>
</dbReference>
<feature type="transmembrane region" description="Helical" evidence="5">
    <location>
        <begin position="115"/>
        <end position="137"/>
    </location>
</feature>
<feature type="transmembrane region" description="Helical" evidence="5">
    <location>
        <begin position="39"/>
        <end position="56"/>
    </location>
</feature>
<reference evidence="7" key="1">
    <citation type="submission" date="2019-12" db="EMBL/GenBank/DDBJ databases">
        <title>Microbes associate with the intestines of laboratory mice.</title>
        <authorList>
            <person name="Navarre W."/>
            <person name="Wong E."/>
        </authorList>
    </citation>
    <scope>NUCLEOTIDE SEQUENCE</scope>
    <source>
        <strain evidence="7">NM79_F5</strain>
    </source>
</reference>
<dbReference type="AlphaFoldDB" id="A0A964W1C2"/>
<feature type="transmembrane region" description="Helical" evidence="5">
    <location>
        <begin position="77"/>
        <end position="95"/>
    </location>
</feature>
<comment type="subcellular location">
    <subcellularLocation>
        <location evidence="1">Membrane</location>
        <topology evidence="1">Multi-pass membrane protein</topology>
    </subcellularLocation>
</comment>